<dbReference type="EMBL" id="GG662455">
    <property type="protein sequence ID" value="EAS04121.2"/>
    <property type="molecule type" value="Genomic_DNA"/>
</dbReference>
<proteinExistence type="predicted"/>
<keyword evidence="4" id="KW-1185">Reference proteome</keyword>
<dbReference type="InParanoid" id="Q248C4"/>
<dbReference type="RefSeq" id="XP_001024366.2">
    <property type="nucleotide sequence ID" value="XM_001024366.2"/>
</dbReference>
<reference evidence="4" key="1">
    <citation type="journal article" date="2006" name="PLoS Biol.">
        <title>Macronuclear genome sequence of the ciliate Tetrahymena thermophila, a model eukaryote.</title>
        <authorList>
            <person name="Eisen J.A."/>
            <person name="Coyne R.S."/>
            <person name="Wu M."/>
            <person name="Wu D."/>
            <person name="Thiagarajan M."/>
            <person name="Wortman J.R."/>
            <person name="Badger J.H."/>
            <person name="Ren Q."/>
            <person name="Amedeo P."/>
            <person name="Jones K.M."/>
            <person name="Tallon L.J."/>
            <person name="Delcher A.L."/>
            <person name="Salzberg S.L."/>
            <person name="Silva J.C."/>
            <person name="Haas B.J."/>
            <person name="Majoros W.H."/>
            <person name="Farzad M."/>
            <person name="Carlton J.M."/>
            <person name="Smith R.K. Jr."/>
            <person name="Garg J."/>
            <person name="Pearlman R.E."/>
            <person name="Karrer K.M."/>
            <person name="Sun L."/>
            <person name="Manning G."/>
            <person name="Elde N.C."/>
            <person name="Turkewitz A.P."/>
            <person name="Asai D.J."/>
            <person name="Wilkes D.E."/>
            <person name="Wang Y."/>
            <person name="Cai H."/>
            <person name="Collins K."/>
            <person name="Stewart B.A."/>
            <person name="Lee S.R."/>
            <person name="Wilamowska K."/>
            <person name="Weinberg Z."/>
            <person name="Ruzzo W.L."/>
            <person name="Wloga D."/>
            <person name="Gaertig J."/>
            <person name="Frankel J."/>
            <person name="Tsao C.-C."/>
            <person name="Gorovsky M.A."/>
            <person name="Keeling P.J."/>
            <person name="Waller R.F."/>
            <person name="Patron N.J."/>
            <person name="Cherry J.M."/>
            <person name="Stover N.A."/>
            <person name="Krieger C.J."/>
            <person name="del Toro C."/>
            <person name="Ryder H.F."/>
            <person name="Williamson S.C."/>
            <person name="Barbeau R.A."/>
            <person name="Hamilton E.P."/>
            <person name="Orias E."/>
        </authorList>
    </citation>
    <scope>NUCLEOTIDE SEQUENCE [LARGE SCALE GENOMIC DNA]</scope>
    <source>
        <strain evidence="4">SB210</strain>
    </source>
</reference>
<dbReference type="InterPro" id="IPR039893">
    <property type="entry name" value="CEP120-like"/>
</dbReference>
<dbReference type="GeneID" id="7840784"/>
<sequence>MSNYSQDFELDEEENKEIKDFNKQSEANQNPQNPEHRLRLSIDVHSLKEHDFRGNIYARYQSLINLNIKQFKSAPPISITKPRVEEKFPNSFRSYTFDCTQANLNDRLQGEFEIELWHQDRLKKDILIGICKYNFSNIMKGQVRKTSQSYAKVSDAYLPVDEVDDNRNPIKKVAELRVIFYLEDLGPKEQIIRKEKQLGIKSNDEIQDLLEGNNNINQQGDQDVDYPAVVLPEKNDLFGDLEYKIIWELETWKKAEEAKFKITLKQKEMEFLQKLSEEWRTKEIEKERVFKKIEASMNLLNKKSKEKAMELQKREQKIVLLEEELKTRITETSRQISLKDEEIAVLKRKIKDQQGNSEKDKTALKLEFEQLKEEYANMKKEYEKYKKEQENSPISLVKNELKDKMLEIKELKKELQKANEIKEQHKVYYEKLRAELLKQKKQYEMLKEENNFKNNGEIEQLRNEIQLLKQQKENVEPNMNINATAYRRNQQEIPKALVVDPTYSNVIDQNANYEEYDWNQDNMGELERLIYERDYYLRTAGYQENDPLIIQLNNQIRAKQV</sequence>
<keyword evidence="1" id="KW-0175">Coiled coil</keyword>
<organism evidence="3 4">
    <name type="scientific">Tetrahymena thermophila (strain SB210)</name>
    <dbReference type="NCBI Taxonomy" id="312017"/>
    <lineage>
        <taxon>Eukaryota</taxon>
        <taxon>Sar</taxon>
        <taxon>Alveolata</taxon>
        <taxon>Ciliophora</taxon>
        <taxon>Intramacronucleata</taxon>
        <taxon>Oligohymenophorea</taxon>
        <taxon>Hymenostomatida</taxon>
        <taxon>Tetrahymenina</taxon>
        <taxon>Tetrahymenidae</taxon>
        <taxon>Tetrahymena</taxon>
    </lineage>
</organism>
<dbReference type="GO" id="GO:0005815">
    <property type="term" value="C:microtubule organizing center"/>
    <property type="evidence" value="ECO:0007669"/>
    <property type="project" value="TreeGrafter"/>
</dbReference>
<evidence type="ECO:0000313" key="3">
    <source>
        <dbReference type="EMBL" id="EAS04121.2"/>
    </source>
</evidence>
<dbReference type="KEGG" id="tet:TTHERM_00532450"/>
<feature type="region of interest" description="Disordered" evidence="2">
    <location>
        <begin position="1"/>
        <end position="37"/>
    </location>
</feature>
<feature type="coiled-coil region" evidence="1">
    <location>
        <begin position="361"/>
        <end position="478"/>
    </location>
</feature>
<dbReference type="GO" id="GO:0010564">
    <property type="term" value="P:regulation of cell cycle process"/>
    <property type="evidence" value="ECO:0007669"/>
    <property type="project" value="TreeGrafter"/>
</dbReference>
<dbReference type="AlphaFoldDB" id="Q248C4"/>
<dbReference type="OrthoDB" id="332250at2759"/>
<evidence type="ECO:0000313" key="4">
    <source>
        <dbReference type="Proteomes" id="UP000009168"/>
    </source>
</evidence>
<name>Q248C4_TETTS</name>
<evidence type="ECO:0000256" key="2">
    <source>
        <dbReference type="SAM" id="MobiDB-lite"/>
    </source>
</evidence>
<accession>Q248C4</accession>
<dbReference type="PANTHER" id="PTHR21574:SF0">
    <property type="entry name" value="CENTROSOMAL PROTEIN OF 120 KDA"/>
    <property type="match status" value="1"/>
</dbReference>
<evidence type="ECO:0000256" key="1">
    <source>
        <dbReference type="SAM" id="Coils"/>
    </source>
</evidence>
<dbReference type="PANTHER" id="PTHR21574">
    <property type="entry name" value="CENTROSOMAL PROTEIN OF 120 KDA"/>
    <property type="match status" value="1"/>
</dbReference>
<feature type="compositionally biased region" description="Polar residues" evidence="2">
    <location>
        <begin position="24"/>
        <end position="33"/>
    </location>
</feature>
<dbReference type="HOGENOM" id="CLU_500130_0_0_1"/>
<dbReference type="eggNOG" id="ENOG502R2I3">
    <property type="taxonomic scope" value="Eukaryota"/>
</dbReference>
<gene>
    <name evidence="3" type="ORF">TTHERM_00532450</name>
</gene>
<protein>
    <submittedName>
        <fullName evidence="3">Centrosomal protein, putative</fullName>
    </submittedName>
</protein>
<dbReference type="Proteomes" id="UP000009168">
    <property type="component" value="Unassembled WGS sequence"/>
</dbReference>